<evidence type="ECO:0000313" key="1">
    <source>
        <dbReference type="EMBL" id="GGP35410.1"/>
    </source>
</evidence>
<organism evidence="1 2">
    <name type="scientific">Saccharothrix coeruleofusca</name>
    <dbReference type="NCBI Taxonomy" id="33919"/>
    <lineage>
        <taxon>Bacteria</taxon>
        <taxon>Bacillati</taxon>
        <taxon>Actinomycetota</taxon>
        <taxon>Actinomycetes</taxon>
        <taxon>Pseudonocardiales</taxon>
        <taxon>Pseudonocardiaceae</taxon>
        <taxon>Saccharothrix</taxon>
    </lineage>
</organism>
<dbReference type="EMBL" id="BMRG01000001">
    <property type="protein sequence ID" value="GGP35410.1"/>
    <property type="molecule type" value="Genomic_DNA"/>
</dbReference>
<evidence type="ECO:0000313" key="2">
    <source>
        <dbReference type="Proteomes" id="UP000639606"/>
    </source>
</evidence>
<proteinExistence type="predicted"/>
<dbReference type="Proteomes" id="UP000639606">
    <property type="component" value="Unassembled WGS sequence"/>
</dbReference>
<name>A0A918AFJ2_9PSEU</name>
<gene>
    <name evidence="1" type="ORF">GCM10010185_02850</name>
</gene>
<comment type="caution">
    <text evidence="1">The sequence shown here is derived from an EMBL/GenBank/DDBJ whole genome shotgun (WGS) entry which is preliminary data.</text>
</comment>
<dbReference type="RefSeq" id="WP_189221184.1">
    <property type="nucleotide sequence ID" value="NZ_BMRG01000001.1"/>
</dbReference>
<reference evidence="1" key="1">
    <citation type="journal article" date="2014" name="Int. J. Syst. Evol. Microbiol.">
        <title>Complete genome sequence of Corynebacterium casei LMG S-19264T (=DSM 44701T), isolated from a smear-ripened cheese.</title>
        <authorList>
            <consortium name="US DOE Joint Genome Institute (JGI-PGF)"/>
            <person name="Walter F."/>
            <person name="Albersmeier A."/>
            <person name="Kalinowski J."/>
            <person name="Ruckert C."/>
        </authorList>
    </citation>
    <scope>NUCLEOTIDE SEQUENCE</scope>
    <source>
        <strain evidence="1">JCM 3313</strain>
    </source>
</reference>
<reference evidence="1" key="2">
    <citation type="submission" date="2020-09" db="EMBL/GenBank/DDBJ databases">
        <authorList>
            <person name="Sun Q."/>
            <person name="Ohkuma M."/>
        </authorList>
    </citation>
    <scope>NUCLEOTIDE SEQUENCE</scope>
    <source>
        <strain evidence="1">JCM 3313</strain>
    </source>
</reference>
<protein>
    <submittedName>
        <fullName evidence="1">Uncharacterized protein</fullName>
    </submittedName>
</protein>
<sequence>MSETIQTYDPRRLVEEVAALLVERGLRPDRDGGSAVERVTAASMLLRNLGIMPTVAPEAWLDLDGQQGYNRLVHGD</sequence>
<accession>A0A918AFJ2</accession>
<keyword evidence="2" id="KW-1185">Reference proteome</keyword>
<dbReference type="AlphaFoldDB" id="A0A918AFJ2"/>